<dbReference type="Pfam" id="PF00392">
    <property type="entry name" value="GntR"/>
    <property type="match status" value="1"/>
</dbReference>
<dbReference type="PROSITE" id="PS50949">
    <property type="entry name" value="HTH_GNTR"/>
    <property type="match status" value="1"/>
</dbReference>
<dbReference type="PANTHER" id="PTHR46577:SF1">
    <property type="entry name" value="HTH-TYPE TRANSCRIPTIONAL REGULATORY PROTEIN GABR"/>
    <property type="match status" value="1"/>
</dbReference>
<keyword evidence="5" id="KW-0808">Transferase</keyword>
<sequence>MWVPDLSRLDGPRYLALARAINEAIDSGALPPGAQLPPQRNLARELNVTVGTVGRAYKIVRERRLVSGEVGRGTFVRGNSEGDGQPSYLPSLQPGTIDFALFAANAQGLSGALSTALQEVANCTALMPMNRYPPAAGFPTHCAAGATWISRSGFDASADRVLICNGTQQGLMAVLLALLDGDDDEVLCEKITYSGMKALSVVLRKKLRGIEVDESGLVPEALERAIADSPSRLLYLQPTVHNPTGASMPPARRRRIADLAIRYDLTVIEDDSCVGGLTKRPAPIATLAPSHTIYMTGLSKSVSPAVRAAYIACPGQFYDRIVNTMHAMTLANSPLVGEVAASLINSGAADKLATLHFEKLEHAHAIARKALGDVPHRSNPAASFIWIELPSHWTSREFCDAARQIGISVVPSENHTASGTPPQAIRIAINHLRRPELVNDGIDKLKRLFSQRLSPSLTV</sequence>
<dbReference type="Proteomes" id="UP001430804">
    <property type="component" value="Unassembled WGS sequence"/>
</dbReference>
<dbReference type="PANTHER" id="PTHR46577">
    <property type="entry name" value="HTH-TYPE TRANSCRIPTIONAL REGULATORY PROTEIN GABR"/>
    <property type="match status" value="1"/>
</dbReference>
<evidence type="ECO:0000313" key="6">
    <source>
        <dbReference type="Proteomes" id="UP001430804"/>
    </source>
</evidence>
<accession>A0ABS6WIN5</accession>
<proteinExistence type="predicted"/>
<reference evidence="5" key="1">
    <citation type="submission" date="2021-07" db="EMBL/GenBank/DDBJ databases">
        <title>Pseudohoeflea marina sp. nov. a polyhydroxyalcanoate-producing bacterium.</title>
        <authorList>
            <person name="Zheng W."/>
            <person name="Yu S."/>
            <person name="Huang Y."/>
        </authorList>
    </citation>
    <scope>NUCLEOTIDE SEQUENCE</scope>
    <source>
        <strain evidence="5">DP4N28-3</strain>
    </source>
</reference>
<dbReference type="InterPro" id="IPR051446">
    <property type="entry name" value="HTH_trans_reg/aminotransferase"/>
</dbReference>
<dbReference type="EMBL" id="JAHWQX010000001">
    <property type="protein sequence ID" value="MBW3095807.1"/>
    <property type="molecule type" value="Genomic_DNA"/>
</dbReference>
<dbReference type="CDD" id="cd00609">
    <property type="entry name" value="AAT_like"/>
    <property type="match status" value="1"/>
</dbReference>
<dbReference type="InterPro" id="IPR004839">
    <property type="entry name" value="Aminotransferase_I/II_large"/>
</dbReference>
<dbReference type="RefSeq" id="WP_219157422.1">
    <property type="nucleotide sequence ID" value="NZ_JAHWQX010000001.1"/>
</dbReference>
<dbReference type="InterPro" id="IPR000524">
    <property type="entry name" value="Tscrpt_reg_HTH_GntR"/>
</dbReference>
<feature type="domain" description="HTH gntR-type" evidence="4">
    <location>
        <begin position="11"/>
        <end position="79"/>
    </location>
</feature>
<evidence type="ECO:0000259" key="4">
    <source>
        <dbReference type="PROSITE" id="PS50949"/>
    </source>
</evidence>
<organism evidence="5 6">
    <name type="scientific">Pseudohoeflea coraliihabitans</name>
    <dbReference type="NCBI Taxonomy" id="2860393"/>
    <lineage>
        <taxon>Bacteria</taxon>
        <taxon>Pseudomonadati</taxon>
        <taxon>Pseudomonadota</taxon>
        <taxon>Alphaproteobacteria</taxon>
        <taxon>Hyphomicrobiales</taxon>
        <taxon>Rhizobiaceae</taxon>
        <taxon>Pseudohoeflea</taxon>
    </lineage>
</organism>
<keyword evidence="5" id="KW-0032">Aminotransferase</keyword>
<evidence type="ECO:0000256" key="1">
    <source>
        <dbReference type="ARBA" id="ARBA00023015"/>
    </source>
</evidence>
<evidence type="ECO:0000256" key="2">
    <source>
        <dbReference type="ARBA" id="ARBA00023125"/>
    </source>
</evidence>
<evidence type="ECO:0000313" key="5">
    <source>
        <dbReference type="EMBL" id="MBW3095807.1"/>
    </source>
</evidence>
<keyword evidence="3" id="KW-0804">Transcription</keyword>
<comment type="caution">
    <text evidence="5">The sequence shown here is derived from an EMBL/GenBank/DDBJ whole genome shotgun (WGS) entry which is preliminary data.</text>
</comment>
<protein>
    <submittedName>
        <fullName evidence="5">PLP-dependent aminotransferase family protein</fullName>
    </submittedName>
</protein>
<keyword evidence="6" id="KW-1185">Reference proteome</keyword>
<name>A0ABS6WIN5_9HYPH</name>
<gene>
    <name evidence="5" type="ORF">KY465_00785</name>
</gene>
<dbReference type="Pfam" id="PF00155">
    <property type="entry name" value="Aminotran_1_2"/>
    <property type="match status" value="1"/>
</dbReference>
<keyword evidence="2" id="KW-0238">DNA-binding</keyword>
<evidence type="ECO:0000256" key="3">
    <source>
        <dbReference type="ARBA" id="ARBA00023163"/>
    </source>
</evidence>
<dbReference type="GO" id="GO:0008483">
    <property type="term" value="F:transaminase activity"/>
    <property type="evidence" value="ECO:0007669"/>
    <property type="project" value="UniProtKB-KW"/>
</dbReference>
<dbReference type="SMART" id="SM00345">
    <property type="entry name" value="HTH_GNTR"/>
    <property type="match status" value="1"/>
</dbReference>
<keyword evidence="1" id="KW-0805">Transcription regulation</keyword>
<dbReference type="CDD" id="cd07377">
    <property type="entry name" value="WHTH_GntR"/>
    <property type="match status" value="1"/>
</dbReference>